<keyword evidence="4" id="KW-0902">Two-component regulatory system</keyword>
<dbReference type="PANTHER" id="PTHR45526:SF1">
    <property type="entry name" value="TRANSCRIPTIONAL REGULATORY PROTEIN DCUR-RELATED"/>
    <property type="match status" value="1"/>
</dbReference>
<feature type="modified residue" description="4-aspartylphosphate" evidence="9">
    <location>
        <position position="54"/>
    </location>
</feature>
<keyword evidence="2" id="KW-0963">Cytoplasm</keyword>
<dbReference type="InterPro" id="IPR011006">
    <property type="entry name" value="CheY-like_superfamily"/>
</dbReference>
<dbReference type="InterPro" id="IPR001789">
    <property type="entry name" value="Sig_transdc_resp-reg_receiver"/>
</dbReference>
<keyword evidence="6" id="KW-0238">DNA-binding</keyword>
<dbReference type="SUPFAM" id="SSF46785">
    <property type="entry name" value="Winged helix' DNA-binding domain"/>
    <property type="match status" value="1"/>
</dbReference>
<keyword evidence="12" id="KW-1185">Reference proteome</keyword>
<dbReference type="Pfam" id="PF00072">
    <property type="entry name" value="Response_reg"/>
    <property type="match status" value="1"/>
</dbReference>
<evidence type="ECO:0000256" key="4">
    <source>
        <dbReference type="ARBA" id="ARBA00023012"/>
    </source>
</evidence>
<dbReference type="InterPro" id="IPR024187">
    <property type="entry name" value="Sig_transdc_resp-reg_cit/mal"/>
</dbReference>
<dbReference type="EMBL" id="CP020772">
    <property type="protein sequence ID" value="ARI76785.1"/>
    <property type="molecule type" value="Genomic_DNA"/>
</dbReference>
<evidence type="ECO:0000256" key="2">
    <source>
        <dbReference type="ARBA" id="ARBA00022490"/>
    </source>
</evidence>
<dbReference type="Proteomes" id="UP000192527">
    <property type="component" value="Chromosome"/>
</dbReference>
<evidence type="ECO:0000256" key="3">
    <source>
        <dbReference type="ARBA" id="ARBA00022553"/>
    </source>
</evidence>
<dbReference type="RefSeq" id="WP_085029262.1">
    <property type="nucleotide sequence ID" value="NZ_CP020772.1"/>
</dbReference>
<dbReference type="CDD" id="cd19925">
    <property type="entry name" value="REC_citrate_TCS"/>
    <property type="match status" value="1"/>
</dbReference>
<dbReference type="GO" id="GO:0003677">
    <property type="term" value="F:DNA binding"/>
    <property type="evidence" value="ECO:0007669"/>
    <property type="project" value="UniProtKB-KW"/>
</dbReference>
<dbReference type="InterPro" id="IPR051271">
    <property type="entry name" value="2C-system_Tx_regulators"/>
</dbReference>
<reference evidence="11 12" key="1">
    <citation type="submission" date="2017-04" db="EMBL/GenBank/DDBJ databases">
        <title>The whole genome sequencing and assembly of Halobacillus mangrovi strain.</title>
        <authorList>
            <person name="Lee S.-J."/>
            <person name="Park M.-K."/>
            <person name="Kim J.-Y."/>
            <person name="Lee Y.-J."/>
            <person name="Yi H."/>
            <person name="Bahn Y.-S."/>
            <person name="Kim J.F."/>
            <person name="Lee D.-W."/>
        </authorList>
    </citation>
    <scope>NUCLEOTIDE SEQUENCE [LARGE SCALE GENOMIC DNA]</scope>
    <source>
        <strain evidence="11 12">KTB 131</strain>
    </source>
</reference>
<name>A0A1W5ZU31_9BACI</name>
<dbReference type="GO" id="GO:0005737">
    <property type="term" value="C:cytoplasm"/>
    <property type="evidence" value="ECO:0007669"/>
    <property type="project" value="UniProtKB-SubCell"/>
</dbReference>
<proteinExistence type="predicted"/>
<dbReference type="PANTHER" id="PTHR45526">
    <property type="entry name" value="TRANSCRIPTIONAL REGULATORY PROTEIN DPIA"/>
    <property type="match status" value="1"/>
</dbReference>
<feature type="domain" description="Response regulatory" evidence="10">
    <location>
        <begin position="3"/>
        <end position="119"/>
    </location>
</feature>
<evidence type="ECO:0000256" key="1">
    <source>
        <dbReference type="ARBA" id="ARBA00004496"/>
    </source>
</evidence>
<evidence type="ECO:0000256" key="9">
    <source>
        <dbReference type="PROSITE-ProRule" id="PRU00169"/>
    </source>
</evidence>
<dbReference type="AlphaFoldDB" id="A0A1W5ZU31"/>
<comment type="subcellular location">
    <subcellularLocation>
        <location evidence="1">Cytoplasm</location>
    </subcellularLocation>
</comment>
<dbReference type="Pfam" id="PF08279">
    <property type="entry name" value="HTH_11"/>
    <property type="match status" value="1"/>
</dbReference>
<evidence type="ECO:0000256" key="8">
    <source>
        <dbReference type="ARBA" id="ARBA00023163"/>
    </source>
</evidence>
<keyword evidence="8" id="KW-0804">Transcription</keyword>
<evidence type="ECO:0000256" key="5">
    <source>
        <dbReference type="ARBA" id="ARBA00023015"/>
    </source>
</evidence>
<gene>
    <name evidence="11" type="ORF">HM131_07990</name>
</gene>
<dbReference type="PROSITE" id="PS50110">
    <property type="entry name" value="RESPONSE_REGULATORY"/>
    <property type="match status" value="1"/>
</dbReference>
<accession>A0A1W5ZU31</accession>
<dbReference type="STRING" id="402384.HM131_07990"/>
<organism evidence="11 12">
    <name type="scientific">Halobacillus mangrovi</name>
    <dbReference type="NCBI Taxonomy" id="402384"/>
    <lineage>
        <taxon>Bacteria</taxon>
        <taxon>Bacillati</taxon>
        <taxon>Bacillota</taxon>
        <taxon>Bacilli</taxon>
        <taxon>Bacillales</taxon>
        <taxon>Bacillaceae</taxon>
        <taxon>Halobacillus</taxon>
    </lineage>
</organism>
<evidence type="ECO:0000256" key="7">
    <source>
        <dbReference type="ARBA" id="ARBA00023159"/>
    </source>
</evidence>
<dbReference type="OrthoDB" id="9759232at2"/>
<dbReference type="PIRSF" id="PIRSF006171">
    <property type="entry name" value="RR_citrat_malat"/>
    <property type="match status" value="1"/>
</dbReference>
<dbReference type="Gene3D" id="3.40.50.2300">
    <property type="match status" value="1"/>
</dbReference>
<protein>
    <submittedName>
        <fullName evidence="11">Two-component system response regulator DcuR</fullName>
    </submittedName>
</protein>
<dbReference type="GO" id="GO:0000156">
    <property type="term" value="F:phosphorelay response regulator activity"/>
    <property type="evidence" value="ECO:0007669"/>
    <property type="project" value="TreeGrafter"/>
</dbReference>
<keyword evidence="3 9" id="KW-0597">Phosphoprotein</keyword>
<dbReference type="SMART" id="SM00448">
    <property type="entry name" value="REC"/>
    <property type="match status" value="1"/>
</dbReference>
<keyword evidence="5" id="KW-0805">Transcription regulation</keyword>
<evidence type="ECO:0000313" key="11">
    <source>
        <dbReference type="EMBL" id="ARI76785.1"/>
    </source>
</evidence>
<evidence type="ECO:0000256" key="6">
    <source>
        <dbReference type="ARBA" id="ARBA00023125"/>
    </source>
</evidence>
<dbReference type="KEGG" id="hmn:HM131_07990"/>
<dbReference type="SUPFAM" id="SSF52172">
    <property type="entry name" value="CheY-like"/>
    <property type="match status" value="1"/>
</dbReference>
<dbReference type="GO" id="GO:0003700">
    <property type="term" value="F:DNA-binding transcription factor activity"/>
    <property type="evidence" value="ECO:0007669"/>
    <property type="project" value="InterPro"/>
</dbReference>
<keyword evidence="7" id="KW-0010">Activator</keyword>
<dbReference type="InterPro" id="IPR036390">
    <property type="entry name" value="WH_DNA-bd_sf"/>
</dbReference>
<evidence type="ECO:0000313" key="12">
    <source>
        <dbReference type="Proteomes" id="UP000192527"/>
    </source>
</evidence>
<sequence length="238" mass="27521">MIKTLVVEDDPMVAELNKQYLEKIEGFQLTNAVSSAEDAIEFLEQNRVDLLLLDVYMPGINGIDLLRQIRQQNKDIDVILITAASQIDQIQNSLRLGIIDYLIKPFEYERFCEALNQYKNSRSTFLQKDKISQQELDILLQRTKEPPISHKSTKVLPKGLTRNTLKTIQQSILSYAPAHFSTSEIAESTNVSRVSVRKYLKFLKEINYLEEHLVYGVGRPIYQYRLNEHNQSVLSPYL</sequence>
<evidence type="ECO:0000259" key="10">
    <source>
        <dbReference type="PROSITE" id="PS50110"/>
    </source>
</evidence>
<dbReference type="InterPro" id="IPR013196">
    <property type="entry name" value="HTH_11"/>
</dbReference>